<dbReference type="GO" id="GO:0006527">
    <property type="term" value="P:L-arginine catabolic process"/>
    <property type="evidence" value="ECO:0007669"/>
    <property type="project" value="InterPro"/>
</dbReference>
<organism evidence="4 5">
    <name type="scientific">Rubrivivax rivuli</name>
    <dbReference type="NCBI Taxonomy" id="1862385"/>
    <lineage>
        <taxon>Bacteria</taxon>
        <taxon>Pseudomonadati</taxon>
        <taxon>Pseudomonadota</taxon>
        <taxon>Betaproteobacteria</taxon>
        <taxon>Burkholderiales</taxon>
        <taxon>Sphaerotilaceae</taxon>
        <taxon>Rubrivivax</taxon>
    </lineage>
</organism>
<evidence type="ECO:0000256" key="3">
    <source>
        <dbReference type="ARBA" id="ARBA00023315"/>
    </source>
</evidence>
<keyword evidence="2 4" id="KW-0808">Transferase</keyword>
<sequence length="393" mass="42145">MSSTALPPTAPGPVETSAEPGAADFLLRAAGPADLDALERMARASAAGITTLPPDRAELAARLQRSAASFSRPDASTGEEIYLFVLEDRARAATGEDPVIGTCGIIAAAGYADRYCCYRNETLVHASTALQLRKRVHTLQLCHALTGATMLSSFYIEPAYERTVAPQLLSRARLLFIAEFAERFADRIASESPGLADADGHCPFWDAVGRRFFDMDYPQVERLAVGRSKAFIADLLPQAPIYVPLLPEEAQWAIGQLNPVAEVPFEILMDEGFETENYVDVFDGGPIVDAPVNTLRTVAQSRAAPAQWLAGDAATAGQAWHLVATTRRQDFRAVLARAAWTQGHWQMGAADAQRLGLQAPADHGTRLRAAPLAQGLMAEAPNTAAALPRGDLA</sequence>
<gene>
    <name evidence="4" type="ORF">EOE66_14570</name>
</gene>
<evidence type="ECO:0000313" key="4">
    <source>
        <dbReference type="EMBL" id="RVU45347.1"/>
    </source>
</evidence>
<dbReference type="SUPFAM" id="SSF55729">
    <property type="entry name" value="Acyl-CoA N-acyltransferases (Nat)"/>
    <property type="match status" value="1"/>
</dbReference>
<dbReference type="Pfam" id="PF04958">
    <property type="entry name" value="AstA"/>
    <property type="match status" value="1"/>
</dbReference>
<keyword evidence="3" id="KW-0012">Acyltransferase</keyword>
<dbReference type="AlphaFoldDB" id="A0A437REZ9"/>
<keyword evidence="1" id="KW-0056">Arginine metabolism</keyword>
<reference evidence="4 5" key="1">
    <citation type="submission" date="2019-01" db="EMBL/GenBank/DDBJ databases">
        <authorList>
            <person name="Chen W.-M."/>
        </authorList>
    </citation>
    <scope>NUCLEOTIDE SEQUENCE [LARGE SCALE GENOMIC DNA]</scope>
    <source>
        <strain evidence="4 5">KYPY4</strain>
    </source>
</reference>
<dbReference type="NCBIfam" id="TIGR03243">
    <property type="entry name" value="arg_catab_AOST"/>
    <property type="match status" value="1"/>
</dbReference>
<accession>A0A437REZ9</accession>
<dbReference type="InterPro" id="IPR007041">
    <property type="entry name" value="Arg_succinylTrfase_AstA/AruG"/>
</dbReference>
<proteinExistence type="predicted"/>
<dbReference type="RefSeq" id="WP_128229445.1">
    <property type="nucleotide sequence ID" value="NZ_SACR01000004.1"/>
</dbReference>
<protein>
    <submittedName>
        <fullName evidence="4">Arginine N-succinyltransferase</fullName>
    </submittedName>
</protein>
<evidence type="ECO:0000256" key="1">
    <source>
        <dbReference type="ARBA" id="ARBA00022503"/>
    </source>
</evidence>
<name>A0A437REZ9_9BURK</name>
<dbReference type="PANTHER" id="PTHR30420:SF1">
    <property type="entry name" value="ARGININE N-SUCCINYLTRANSFERASE"/>
    <property type="match status" value="1"/>
</dbReference>
<dbReference type="OrthoDB" id="21121at2"/>
<dbReference type="EMBL" id="SACR01000004">
    <property type="protein sequence ID" value="RVU45347.1"/>
    <property type="molecule type" value="Genomic_DNA"/>
</dbReference>
<dbReference type="PANTHER" id="PTHR30420">
    <property type="entry name" value="N-SUCCINYLARGININE DIHYDROLASE"/>
    <property type="match status" value="1"/>
</dbReference>
<dbReference type="InterPro" id="IPR016181">
    <property type="entry name" value="Acyl_CoA_acyltransferase"/>
</dbReference>
<keyword evidence="5" id="KW-1185">Reference proteome</keyword>
<evidence type="ECO:0000313" key="5">
    <source>
        <dbReference type="Proteomes" id="UP000285575"/>
    </source>
</evidence>
<evidence type="ECO:0000256" key="2">
    <source>
        <dbReference type="ARBA" id="ARBA00022679"/>
    </source>
</evidence>
<comment type="caution">
    <text evidence="4">The sequence shown here is derived from an EMBL/GenBank/DDBJ whole genome shotgun (WGS) entry which is preliminary data.</text>
</comment>
<dbReference type="GO" id="GO:0008791">
    <property type="term" value="F:arginine N-succinyltransferase activity"/>
    <property type="evidence" value="ECO:0007669"/>
    <property type="project" value="InterPro"/>
</dbReference>
<dbReference type="Proteomes" id="UP000285575">
    <property type="component" value="Unassembled WGS sequence"/>
</dbReference>